<keyword evidence="9" id="KW-1185">Reference proteome</keyword>
<protein>
    <recommendedName>
        <fullName evidence="7">HMA domain-containing protein</fullName>
    </recommendedName>
</protein>
<organism evidence="8">
    <name type="scientific">Triticum aestivum</name>
    <name type="common">Wheat</name>
    <dbReference type="NCBI Taxonomy" id="4565"/>
    <lineage>
        <taxon>Eukaryota</taxon>
        <taxon>Viridiplantae</taxon>
        <taxon>Streptophyta</taxon>
        <taxon>Embryophyta</taxon>
        <taxon>Tracheophyta</taxon>
        <taxon>Spermatophyta</taxon>
        <taxon>Magnoliopsida</taxon>
        <taxon>Liliopsida</taxon>
        <taxon>Poales</taxon>
        <taxon>Poaceae</taxon>
        <taxon>BOP clade</taxon>
        <taxon>Pooideae</taxon>
        <taxon>Triticodae</taxon>
        <taxon>Triticeae</taxon>
        <taxon>Triticinae</taxon>
        <taxon>Triticum</taxon>
    </lineage>
</organism>
<dbReference type="AlphaFoldDB" id="A0A3B6CFQ2"/>
<dbReference type="SUPFAM" id="SSF55008">
    <property type="entry name" value="HMA, heavy metal-associated domain"/>
    <property type="match status" value="1"/>
</dbReference>
<feature type="region of interest" description="Disordered" evidence="6">
    <location>
        <begin position="75"/>
        <end position="107"/>
    </location>
</feature>
<reference evidence="8" key="2">
    <citation type="submission" date="2018-10" db="UniProtKB">
        <authorList>
            <consortium name="EnsemblPlants"/>
        </authorList>
    </citation>
    <scope>IDENTIFICATION</scope>
</reference>
<evidence type="ECO:0000256" key="3">
    <source>
        <dbReference type="ARBA" id="ARBA00023288"/>
    </source>
</evidence>
<dbReference type="PROSITE" id="PS50846">
    <property type="entry name" value="HMA_2"/>
    <property type="match status" value="1"/>
</dbReference>
<evidence type="ECO:0000256" key="4">
    <source>
        <dbReference type="ARBA" id="ARBA00023289"/>
    </source>
</evidence>
<feature type="domain" description="HMA" evidence="7">
    <location>
        <begin position="4"/>
        <end position="71"/>
    </location>
</feature>
<dbReference type="Gramene" id="TraesCS2B02G569000.1">
    <property type="protein sequence ID" value="TraesCS2B02G569000.1"/>
    <property type="gene ID" value="TraesCS2B02G569000"/>
</dbReference>
<dbReference type="GO" id="GO:0046872">
    <property type="term" value="F:metal ion binding"/>
    <property type="evidence" value="ECO:0007669"/>
    <property type="project" value="UniProtKB-KW"/>
</dbReference>
<feature type="compositionally biased region" description="Basic and acidic residues" evidence="6">
    <location>
        <begin position="75"/>
        <end position="104"/>
    </location>
</feature>
<keyword evidence="3" id="KW-0449">Lipoprotein</keyword>
<dbReference type="InterPro" id="IPR051863">
    <property type="entry name" value="HIPP"/>
</dbReference>
<dbReference type="RefSeq" id="XP_044320964.1">
    <property type="nucleotide sequence ID" value="XM_044465029.1"/>
</dbReference>
<evidence type="ECO:0000256" key="1">
    <source>
        <dbReference type="ARBA" id="ARBA00022481"/>
    </source>
</evidence>
<accession>A0A3B6CFQ2</accession>
<dbReference type="InterPro" id="IPR006121">
    <property type="entry name" value="HMA_dom"/>
</dbReference>
<gene>
    <name evidence="8" type="primary">LOC123042606</name>
</gene>
<evidence type="ECO:0000259" key="7">
    <source>
        <dbReference type="PROSITE" id="PS50846"/>
    </source>
</evidence>
<keyword evidence="4" id="KW-0636">Prenylation</keyword>
<evidence type="ECO:0000256" key="5">
    <source>
        <dbReference type="ARBA" id="ARBA00024045"/>
    </source>
</evidence>
<dbReference type="InterPro" id="IPR036163">
    <property type="entry name" value="HMA_dom_sf"/>
</dbReference>
<comment type="similarity">
    <text evidence="5">Belongs to the HIPP family.</text>
</comment>
<evidence type="ECO:0000313" key="9">
    <source>
        <dbReference type="Proteomes" id="UP000019116"/>
    </source>
</evidence>
<dbReference type="PANTHER" id="PTHR45811:SF26">
    <property type="entry name" value="HMA DOMAIN-CONTAINING PROTEIN"/>
    <property type="match status" value="1"/>
</dbReference>
<dbReference type="EnsemblPlants" id="TraesCS2B02G569000.1">
    <property type="protein sequence ID" value="TraesCS2B02G569000.1"/>
    <property type="gene ID" value="TraesCS2B02G569000"/>
</dbReference>
<dbReference type="OrthoDB" id="785494at2759"/>
<dbReference type="GeneID" id="123042606"/>
<dbReference type="Pfam" id="PF00403">
    <property type="entry name" value="HMA"/>
    <property type="match status" value="1"/>
</dbReference>
<sequence length="139" mass="15659">MAAVKKVVVKLDLRDDTRKRKAIKAVSALCGIEEIAVDMKEERMTVVGTVDPVDVVRKLRKRFCMVQMVSVGLAKEEKKNGDKKQEGDKTDGNKEKKKNSDTKDVPPWCPPHCYPLPHHHPHPCCFLHTEENPSACVIC</sequence>
<dbReference type="Gramene" id="TraesCS2B03G1425400.1">
    <property type="protein sequence ID" value="TraesCS2B03G1425400.1.CDS"/>
    <property type="gene ID" value="TraesCS2B03G1425400"/>
</dbReference>
<evidence type="ECO:0000256" key="2">
    <source>
        <dbReference type="ARBA" id="ARBA00022723"/>
    </source>
</evidence>
<dbReference type="Proteomes" id="UP000019116">
    <property type="component" value="Chromosome 2B"/>
</dbReference>
<name>A0A3B6CFQ2_WHEAT</name>
<reference evidence="8" key="1">
    <citation type="submission" date="2018-08" db="EMBL/GenBank/DDBJ databases">
        <authorList>
            <person name="Rossello M."/>
        </authorList>
    </citation>
    <scope>NUCLEOTIDE SEQUENCE [LARGE SCALE GENOMIC DNA]</scope>
    <source>
        <strain evidence="8">cv. Chinese Spring</strain>
    </source>
</reference>
<proteinExistence type="inferred from homology"/>
<keyword evidence="2" id="KW-0479">Metal-binding</keyword>
<evidence type="ECO:0000313" key="8">
    <source>
        <dbReference type="EnsemblPlants" id="TraesCS2B02G569000.1"/>
    </source>
</evidence>
<dbReference type="STRING" id="4565.A0A3B6CFQ2"/>
<dbReference type="PANTHER" id="PTHR45811">
    <property type="entry name" value="COPPER TRANSPORT PROTEIN FAMILY-RELATED"/>
    <property type="match status" value="1"/>
</dbReference>
<dbReference type="Gene3D" id="3.30.70.100">
    <property type="match status" value="1"/>
</dbReference>
<evidence type="ECO:0000256" key="6">
    <source>
        <dbReference type="SAM" id="MobiDB-lite"/>
    </source>
</evidence>
<dbReference type="OMA" id="HCYPLPH"/>
<keyword evidence="1" id="KW-0488">Methylation</keyword>
<dbReference type="SMR" id="A0A3B6CFQ2"/>